<evidence type="ECO:0000313" key="10">
    <source>
        <dbReference type="Proteomes" id="UP000199069"/>
    </source>
</evidence>
<dbReference type="Proteomes" id="UP000199069">
    <property type="component" value="Unassembled WGS sequence"/>
</dbReference>
<evidence type="ECO:0000313" key="9">
    <source>
        <dbReference type="EMBL" id="PRQ76459.1"/>
    </source>
</evidence>
<protein>
    <submittedName>
        <fullName evidence="8">BY PROTMAP: gi|342321663|gb|EGU13595.1| Drp1p [Rhodotorula glutinis ATCC 204091]</fullName>
    </submittedName>
</protein>
<accession>A0A0K3CCS1</accession>
<dbReference type="AlphaFoldDB" id="A0A0K3CCS1"/>
<feature type="region of interest" description="Disordered" evidence="5">
    <location>
        <begin position="437"/>
        <end position="466"/>
    </location>
</feature>
<dbReference type="GO" id="GO:0016020">
    <property type="term" value="C:membrane"/>
    <property type="evidence" value="ECO:0007669"/>
    <property type="project" value="UniProtKB-SubCell"/>
</dbReference>
<feature type="region of interest" description="Disordered" evidence="5">
    <location>
        <begin position="1"/>
        <end position="38"/>
    </location>
</feature>
<evidence type="ECO:0000256" key="1">
    <source>
        <dbReference type="ARBA" id="ARBA00004141"/>
    </source>
</evidence>
<keyword evidence="10" id="KW-1185">Reference proteome</keyword>
<evidence type="ECO:0000259" key="7">
    <source>
        <dbReference type="Pfam" id="PF03151"/>
    </source>
</evidence>
<dbReference type="OrthoDB" id="10261634at2759"/>
<evidence type="ECO:0000256" key="5">
    <source>
        <dbReference type="SAM" id="MobiDB-lite"/>
    </source>
</evidence>
<dbReference type="InterPro" id="IPR004853">
    <property type="entry name" value="Sugar_P_trans_dom"/>
</dbReference>
<evidence type="ECO:0000256" key="4">
    <source>
        <dbReference type="ARBA" id="ARBA00023136"/>
    </source>
</evidence>
<feature type="transmembrane region" description="Helical" evidence="6">
    <location>
        <begin position="410"/>
        <end position="427"/>
    </location>
</feature>
<feature type="transmembrane region" description="Helical" evidence="6">
    <location>
        <begin position="355"/>
        <end position="376"/>
    </location>
</feature>
<dbReference type="Proteomes" id="UP000239560">
    <property type="component" value="Unassembled WGS sequence"/>
</dbReference>
<feature type="domain" description="Sugar phosphate transporter" evidence="7">
    <location>
        <begin position="144"/>
        <end position="426"/>
    </location>
</feature>
<dbReference type="PANTHER" id="PTHR11132">
    <property type="entry name" value="SOLUTE CARRIER FAMILY 35"/>
    <property type="match status" value="1"/>
</dbReference>
<evidence type="ECO:0000313" key="8">
    <source>
        <dbReference type="EMBL" id="CTR06335.1"/>
    </source>
</evidence>
<dbReference type="OMA" id="YVTGEMA"/>
<dbReference type="SUPFAM" id="SSF103481">
    <property type="entry name" value="Multidrug resistance efflux transporter EmrE"/>
    <property type="match status" value="2"/>
</dbReference>
<keyword evidence="4 6" id="KW-0472">Membrane</keyword>
<reference evidence="9 11" key="2">
    <citation type="journal article" date="2018" name="Elife">
        <title>Functional genomics of lipid metabolism in the oleaginous yeast Rhodosporidium toruloides.</title>
        <authorList>
            <person name="Coradetti S.T."/>
            <person name="Pinel D."/>
            <person name="Geiselman G."/>
            <person name="Ito M."/>
            <person name="Mondo S."/>
            <person name="Reilly M.C."/>
            <person name="Cheng Y.F."/>
            <person name="Bauer S."/>
            <person name="Grigoriev I."/>
            <person name="Gladden J.M."/>
            <person name="Simmons B.A."/>
            <person name="Brem R."/>
            <person name="Arkin A.P."/>
            <person name="Skerker J.M."/>
        </authorList>
    </citation>
    <scope>NUCLEOTIDE SEQUENCE [LARGE SCALE GENOMIC DNA]</scope>
    <source>
        <strain evidence="9 11">NBRC 0880</strain>
    </source>
</reference>
<feature type="transmembrane region" description="Helical" evidence="6">
    <location>
        <begin position="144"/>
        <end position="162"/>
    </location>
</feature>
<gene>
    <name evidence="8" type="primary">FGENESH: predicted gene_3.647</name>
    <name evidence="9" type="ORF">AAT19DRAFT_13481</name>
    <name evidence="8" type="ORF">BN2166_0021960</name>
</gene>
<dbReference type="EMBL" id="LCTV02000003">
    <property type="protein sequence ID" value="PRQ76459.1"/>
    <property type="molecule type" value="Genomic_DNA"/>
</dbReference>
<proteinExistence type="predicted"/>
<name>A0A0K3CCS1_RHOTO</name>
<evidence type="ECO:0000256" key="6">
    <source>
        <dbReference type="SAM" id="Phobius"/>
    </source>
</evidence>
<feature type="transmembrane region" description="Helical" evidence="6">
    <location>
        <begin position="174"/>
        <end position="194"/>
    </location>
</feature>
<dbReference type="InterPro" id="IPR050186">
    <property type="entry name" value="TPT_transporter"/>
</dbReference>
<keyword evidence="2 6" id="KW-0812">Transmembrane</keyword>
<evidence type="ECO:0000256" key="3">
    <source>
        <dbReference type="ARBA" id="ARBA00022989"/>
    </source>
</evidence>
<sequence>MDAVTVAGTVGLPPGHRAGQASRGNATTLREPPLGDSILPSSTQLAYSTETRVRMANSPASSTATSRANSPVLANGPTLRRLAVPPGADSANGGIFRRKSPAPLVLRKDEPLVRRLSLAVQDYALAAAHPSTYVSFIRSLHPSLLAFFLISVSATLSNKHLLRGFFHGLTYSLTAWQMACATGGTVLAARVGAYRPYKVKQRHERIVQAVAVVFSCEILCSNLALRLVPVPFHVSLRAASPILTLLLSVIFFHDRTTLRTSSSLLMVLLGVSLTSHHEAWLSPGSVLLILSALLLTTKSLLVSQLLQERMHLAPLDILARTAPLSMLHCALFAVLNGEPRRLWTFVRSKEFTSAHLAMVALNGVLSFSGVVMGLVADKKTRPPLLSITTHAAQASTILFSLFFFSLRLSPLNFLGVGLTLAGGVLYARYDARDKEEEEGLGGEGLPLRSPAATGDGAEGKEKGFLD</sequence>
<keyword evidence="3 6" id="KW-1133">Transmembrane helix</keyword>
<organism evidence="8 10">
    <name type="scientific">Rhodotorula toruloides</name>
    <name type="common">Yeast</name>
    <name type="synonym">Rhodosporidium toruloides</name>
    <dbReference type="NCBI Taxonomy" id="5286"/>
    <lineage>
        <taxon>Eukaryota</taxon>
        <taxon>Fungi</taxon>
        <taxon>Dikarya</taxon>
        <taxon>Basidiomycota</taxon>
        <taxon>Pucciniomycotina</taxon>
        <taxon>Microbotryomycetes</taxon>
        <taxon>Sporidiobolales</taxon>
        <taxon>Sporidiobolaceae</taxon>
        <taxon>Rhodotorula</taxon>
    </lineage>
</organism>
<dbReference type="InterPro" id="IPR037185">
    <property type="entry name" value="EmrE-like"/>
</dbReference>
<feature type="transmembrane region" description="Helical" evidence="6">
    <location>
        <begin position="206"/>
        <end position="228"/>
    </location>
</feature>
<evidence type="ECO:0000256" key="2">
    <source>
        <dbReference type="ARBA" id="ARBA00022692"/>
    </source>
</evidence>
<feature type="compositionally biased region" description="Basic and acidic residues" evidence="5">
    <location>
        <begin position="457"/>
        <end position="466"/>
    </location>
</feature>
<dbReference type="EMBL" id="CWKI01000003">
    <property type="protein sequence ID" value="CTR06335.1"/>
    <property type="molecule type" value="Genomic_DNA"/>
</dbReference>
<evidence type="ECO:0000313" key="11">
    <source>
        <dbReference type="Proteomes" id="UP000239560"/>
    </source>
</evidence>
<comment type="subcellular location">
    <subcellularLocation>
        <location evidence="1">Membrane</location>
        <topology evidence="1">Multi-pass membrane protein</topology>
    </subcellularLocation>
</comment>
<feature type="transmembrane region" description="Helical" evidence="6">
    <location>
        <begin position="234"/>
        <end position="252"/>
    </location>
</feature>
<reference evidence="8 10" key="1">
    <citation type="submission" date="2015-07" db="EMBL/GenBank/DDBJ databases">
        <authorList>
            <person name="Cajimat M.N.B."/>
            <person name="Milazzo M.L."/>
            <person name="Fulhorst C.F."/>
        </authorList>
    </citation>
    <scope>NUCLEOTIDE SEQUENCE [LARGE SCALE GENOMIC DNA]</scope>
    <source>
        <strain evidence="8">Single colony</strain>
    </source>
</reference>
<dbReference type="Pfam" id="PF03151">
    <property type="entry name" value="TPT"/>
    <property type="match status" value="1"/>
</dbReference>